<keyword evidence="2" id="KW-1185">Reference proteome</keyword>
<accession>A0A371PQ27</accession>
<name>A0A371PQ27_STRIH</name>
<reference evidence="1 2" key="1">
    <citation type="submission" date="2018-08" db="EMBL/GenBank/DDBJ databases">
        <title>Streptomyces NEAU-D10 sp. nov., a novel Actinomycete isolated from soil.</title>
        <authorList>
            <person name="Jin L."/>
        </authorList>
    </citation>
    <scope>NUCLEOTIDE SEQUENCE [LARGE SCALE GENOMIC DNA]</scope>
    <source>
        <strain evidence="1 2">NEAU-D10</strain>
    </source>
</reference>
<protein>
    <submittedName>
        <fullName evidence="1">Uncharacterized protein</fullName>
    </submittedName>
</protein>
<proteinExistence type="predicted"/>
<gene>
    <name evidence="1" type="ORF">DY245_42345</name>
</gene>
<dbReference type="EMBL" id="QUAC01000480">
    <property type="protein sequence ID" value="REK84624.1"/>
    <property type="molecule type" value="Genomic_DNA"/>
</dbReference>
<evidence type="ECO:0000313" key="2">
    <source>
        <dbReference type="Proteomes" id="UP000262477"/>
    </source>
</evidence>
<dbReference type="Proteomes" id="UP000262477">
    <property type="component" value="Unassembled WGS sequence"/>
</dbReference>
<evidence type="ECO:0000313" key="1">
    <source>
        <dbReference type="EMBL" id="REK84624.1"/>
    </source>
</evidence>
<sequence length="69" mass="7612">MEALFVGVPEAPAMVETRALRTHARRHGLPEPIRIRIRMDDGFLPMPALDAYDAVVSVPRTTLSADLAE</sequence>
<comment type="caution">
    <text evidence="1">The sequence shown here is derived from an EMBL/GenBank/DDBJ whole genome shotgun (WGS) entry which is preliminary data.</text>
</comment>
<dbReference type="AlphaFoldDB" id="A0A371PQ27"/>
<organism evidence="1 2">
    <name type="scientific">Streptomyces inhibens</name>
    <dbReference type="NCBI Taxonomy" id="2293571"/>
    <lineage>
        <taxon>Bacteria</taxon>
        <taxon>Bacillati</taxon>
        <taxon>Actinomycetota</taxon>
        <taxon>Actinomycetes</taxon>
        <taxon>Kitasatosporales</taxon>
        <taxon>Streptomycetaceae</taxon>
        <taxon>Streptomyces</taxon>
    </lineage>
</organism>